<sequence>MDGSLNNRWRDGLLLALVSLLPSLAAAQSVTIPDEYSKLIKHSGEITVFGNDGFGDKIDLASGGLEIIQTDIDLPGTNALPVRLARRFVPGDKYAGGFIGVWDLDIPYLHGIFANHVYNPRGWTVPDGGTGYYSRCSQFAAPPDMYFQGGHYLADEYWHGSFLHLPGAGDQELLQGTPRVPADGKTYPVVTKAGSVARCVGLAASSESGSQGEGFEIVTPEGLTYTLNQMVSRPNQMIAKPVMQMGLAGVSGAVPARHGNASGGTDHPSLAMNFTLPRVEVRIYPTKVADRFGNAVIYTWNASNPGQLLQMAASDGRKITFTYSSSGVTASDGSRVWTYSQNAGAETVALPDGSTWVSNLGALSNYKIVGLGDGCEWSDAGSSGPTGSSAIGSITAPSGASIVYTMAPVVMGRSWVPRECIYDLDSGYPSYAVEPAGYLNFAIISKNITGPGLPASGALWAYGYGPNNGCFVYGGSPCTASSPTTRSMTVTAPDGVVNRYTFGNRFAVNEGLLLRIDEGWNGTSAARTVETTYADPNAAPYAVFSGSSIRQRGDTLISSDVMPKRQITTTQQGRTFTWKVASDCSGVPYCFDTFGRPTKIIKTSTP</sequence>
<keyword evidence="3" id="KW-1185">Reference proteome</keyword>
<feature type="signal peptide" evidence="1">
    <location>
        <begin position="1"/>
        <end position="27"/>
    </location>
</feature>
<evidence type="ECO:0000313" key="3">
    <source>
        <dbReference type="Proteomes" id="UP001430290"/>
    </source>
</evidence>
<accession>A0ABS7TG94</accession>
<protein>
    <recommendedName>
        <fullName evidence="4">YD repeat-containing protein</fullName>
    </recommendedName>
</protein>
<gene>
    <name evidence="2" type="ORF">K7B09_11080</name>
</gene>
<proteinExistence type="predicted"/>
<dbReference type="RefSeq" id="WP_223629538.1">
    <property type="nucleotide sequence ID" value="NZ_JAIQDJ010000007.1"/>
</dbReference>
<reference evidence="2" key="1">
    <citation type="submission" date="2021-09" db="EMBL/GenBank/DDBJ databases">
        <authorList>
            <person name="Wu T."/>
            <person name="Guo S.Z."/>
        </authorList>
    </citation>
    <scope>NUCLEOTIDE SEQUENCE</scope>
    <source>
        <strain evidence="2">RSS-23</strain>
    </source>
</reference>
<evidence type="ECO:0000256" key="1">
    <source>
        <dbReference type="SAM" id="SignalP"/>
    </source>
</evidence>
<dbReference type="EMBL" id="JAIQDJ010000007">
    <property type="protein sequence ID" value="MBZ4186862.1"/>
    <property type="molecule type" value="Genomic_DNA"/>
</dbReference>
<organism evidence="2 3">
    <name type="scientific">Thermomonas beijingensis</name>
    <dbReference type="NCBI Taxonomy" id="2872701"/>
    <lineage>
        <taxon>Bacteria</taxon>
        <taxon>Pseudomonadati</taxon>
        <taxon>Pseudomonadota</taxon>
        <taxon>Gammaproteobacteria</taxon>
        <taxon>Lysobacterales</taxon>
        <taxon>Lysobacteraceae</taxon>
        <taxon>Thermomonas</taxon>
    </lineage>
</organism>
<evidence type="ECO:0000313" key="2">
    <source>
        <dbReference type="EMBL" id="MBZ4186862.1"/>
    </source>
</evidence>
<comment type="caution">
    <text evidence="2">The sequence shown here is derived from an EMBL/GenBank/DDBJ whole genome shotgun (WGS) entry which is preliminary data.</text>
</comment>
<evidence type="ECO:0008006" key="4">
    <source>
        <dbReference type="Google" id="ProtNLM"/>
    </source>
</evidence>
<keyword evidence="1" id="KW-0732">Signal</keyword>
<dbReference type="Proteomes" id="UP001430290">
    <property type="component" value="Unassembled WGS sequence"/>
</dbReference>
<feature type="chain" id="PRO_5045797106" description="YD repeat-containing protein" evidence="1">
    <location>
        <begin position="28"/>
        <end position="606"/>
    </location>
</feature>
<name>A0ABS7TG94_9GAMM</name>